<dbReference type="GO" id="GO:0019843">
    <property type="term" value="F:rRNA binding"/>
    <property type="evidence" value="ECO:0007669"/>
    <property type="project" value="UniProtKB-KW"/>
</dbReference>
<comment type="caution">
    <text evidence="13">The sequence shown here is derived from an EMBL/GenBank/DDBJ whole genome shotgun (WGS) entry which is preliminary data.</text>
</comment>
<evidence type="ECO:0000256" key="5">
    <source>
        <dbReference type="ARBA" id="ARBA00022741"/>
    </source>
</evidence>
<evidence type="ECO:0000256" key="8">
    <source>
        <dbReference type="ARBA" id="ARBA00022884"/>
    </source>
</evidence>
<organism evidence="13 14">
    <name type="scientific">candidate division LCP-89 bacterium B3_LCP</name>
    <dbReference type="NCBI Taxonomy" id="2012998"/>
    <lineage>
        <taxon>Bacteria</taxon>
        <taxon>Pseudomonadati</taxon>
        <taxon>Bacteria division LCP-89</taxon>
    </lineage>
</organism>
<keyword evidence="1 10" id="KW-0963">Cytoplasm</keyword>
<evidence type="ECO:0000256" key="1">
    <source>
        <dbReference type="ARBA" id="ARBA00022490"/>
    </source>
</evidence>
<dbReference type="PANTHER" id="PTHR32120">
    <property type="entry name" value="SMALL RIBOSOMAL SUBUNIT BIOGENESIS GTPASE RSGA"/>
    <property type="match status" value="1"/>
</dbReference>
<feature type="domain" description="CP-type G" evidence="12">
    <location>
        <begin position="100"/>
        <end position="260"/>
    </location>
</feature>
<keyword evidence="2 10" id="KW-0690">Ribosome biogenesis</keyword>
<dbReference type="GO" id="GO:0042274">
    <property type="term" value="P:ribosomal small subunit biogenesis"/>
    <property type="evidence" value="ECO:0007669"/>
    <property type="project" value="UniProtKB-UniRule"/>
</dbReference>
<evidence type="ECO:0000256" key="9">
    <source>
        <dbReference type="ARBA" id="ARBA00023134"/>
    </source>
</evidence>
<comment type="subunit">
    <text evidence="10">Monomer. Associates with 30S ribosomal subunit, binds 16S rRNA.</text>
</comment>
<keyword evidence="6 10" id="KW-0378">Hydrolase</keyword>
<reference evidence="13 14" key="1">
    <citation type="submission" date="2017-06" db="EMBL/GenBank/DDBJ databases">
        <title>Novel microbial phyla capable of carbon fixation and sulfur reduction in deep-sea sediments.</title>
        <authorList>
            <person name="Huang J."/>
            <person name="Baker B."/>
            <person name="Wang Y."/>
        </authorList>
    </citation>
    <scope>NUCLEOTIDE SEQUENCE [LARGE SCALE GENOMIC DNA]</scope>
    <source>
        <strain evidence="13">B3_LCP</strain>
    </source>
</reference>
<dbReference type="AlphaFoldDB" id="A0A532UYG1"/>
<dbReference type="GO" id="GO:0046872">
    <property type="term" value="F:metal ion binding"/>
    <property type="evidence" value="ECO:0007669"/>
    <property type="project" value="UniProtKB-KW"/>
</dbReference>
<dbReference type="GO" id="GO:0005525">
    <property type="term" value="F:GTP binding"/>
    <property type="evidence" value="ECO:0007669"/>
    <property type="project" value="UniProtKB-UniRule"/>
</dbReference>
<dbReference type="NCBIfam" id="TIGR00157">
    <property type="entry name" value="ribosome small subunit-dependent GTPase A"/>
    <property type="match status" value="1"/>
</dbReference>
<comment type="subcellular location">
    <subcellularLocation>
        <location evidence="10">Cytoplasm</location>
    </subcellularLocation>
</comment>
<dbReference type="EMBL" id="NJBN01000006">
    <property type="protein sequence ID" value="TKJ39993.1"/>
    <property type="molecule type" value="Genomic_DNA"/>
</dbReference>
<dbReference type="InterPro" id="IPR004881">
    <property type="entry name" value="Ribosome_biogen_GTPase_RsgA"/>
</dbReference>
<keyword evidence="7 10" id="KW-0862">Zinc</keyword>
<dbReference type="Pfam" id="PF03193">
    <property type="entry name" value="RsgA_GTPase"/>
    <property type="match status" value="1"/>
</dbReference>
<dbReference type="PROSITE" id="PS51721">
    <property type="entry name" value="G_CP"/>
    <property type="match status" value="1"/>
</dbReference>
<evidence type="ECO:0000256" key="7">
    <source>
        <dbReference type="ARBA" id="ARBA00022833"/>
    </source>
</evidence>
<proteinExistence type="inferred from homology"/>
<comment type="similarity">
    <text evidence="10">Belongs to the TRAFAC class YlqF/YawG GTPase family. RsgA subfamily.</text>
</comment>
<dbReference type="SUPFAM" id="SSF52540">
    <property type="entry name" value="P-loop containing nucleoside triphosphate hydrolases"/>
    <property type="match status" value="1"/>
</dbReference>
<evidence type="ECO:0000259" key="11">
    <source>
        <dbReference type="PROSITE" id="PS50936"/>
    </source>
</evidence>
<comment type="function">
    <text evidence="10">One of several proteins that assist in the late maturation steps of the functional core of the 30S ribosomal subunit. Helps release RbfA from mature subunits. May play a role in the assembly of ribosomal proteins into the subunit. Circularly permuted GTPase that catalyzes slow GTP hydrolysis, GTPase activity is stimulated by the 30S ribosomal subunit.</text>
</comment>
<feature type="binding site" evidence="10">
    <location>
        <position position="290"/>
    </location>
    <ligand>
        <name>Zn(2+)</name>
        <dbReference type="ChEBI" id="CHEBI:29105"/>
    </ligand>
</feature>
<keyword evidence="8 10" id="KW-0694">RNA-binding</keyword>
<feature type="binding site" evidence="10">
    <location>
        <begin position="149"/>
        <end position="152"/>
    </location>
    <ligand>
        <name>GTP</name>
        <dbReference type="ChEBI" id="CHEBI:37565"/>
    </ligand>
</feature>
<evidence type="ECO:0000256" key="2">
    <source>
        <dbReference type="ARBA" id="ARBA00022517"/>
    </source>
</evidence>
<dbReference type="Proteomes" id="UP000319619">
    <property type="component" value="Unassembled WGS sequence"/>
</dbReference>
<keyword evidence="4 10" id="KW-0699">rRNA-binding</keyword>
<feature type="domain" description="EngC GTPase" evidence="11">
    <location>
        <begin position="110"/>
        <end position="258"/>
    </location>
</feature>
<dbReference type="EC" id="3.6.1.-" evidence="10"/>
<dbReference type="GO" id="GO:0003924">
    <property type="term" value="F:GTPase activity"/>
    <property type="evidence" value="ECO:0007669"/>
    <property type="project" value="UniProtKB-UniRule"/>
</dbReference>
<accession>A0A532UYG1</accession>
<dbReference type="Gene3D" id="1.10.40.50">
    <property type="entry name" value="Probable gtpase engc, domain 3"/>
    <property type="match status" value="1"/>
</dbReference>
<dbReference type="InterPro" id="IPR030378">
    <property type="entry name" value="G_CP_dom"/>
</dbReference>
<dbReference type="CDD" id="cd01854">
    <property type="entry name" value="YjeQ_EngC"/>
    <property type="match status" value="1"/>
</dbReference>
<dbReference type="GO" id="GO:0005737">
    <property type="term" value="C:cytoplasm"/>
    <property type="evidence" value="ECO:0007669"/>
    <property type="project" value="UniProtKB-SubCell"/>
</dbReference>
<dbReference type="InterPro" id="IPR027417">
    <property type="entry name" value="P-loop_NTPase"/>
</dbReference>
<keyword evidence="3 10" id="KW-0479">Metal-binding</keyword>
<evidence type="ECO:0000313" key="13">
    <source>
        <dbReference type="EMBL" id="TKJ39993.1"/>
    </source>
</evidence>
<feature type="binding site" evidence="10">
    <location>
        <begin position="203"/>
        <end position="211"/>
    </location>
    <ligand>
        <name>GTP</name>
        <dbReference type="ChEBI" id="CHEBI:37565"/>
    </ligand>
</feature>
<feature type="binding site" evidence="10">
    <location>
        <position position="283"/>
    </location>
    <ligand>
        <name>Zn(2+)</name>
        <dbReference type="ChEBI" id="CHEBI:29105"/>
    </ligand>
</feature>
<feature type="binding site" evidence="10">
    <location>
        <position position="296"/>
    </location>
    <ligand>
        <name>Zn(2+)</name>
        <dbReference type="ChEBI" id="CHEBI:29105"/>
    </ligand>
</feature>
<dbReference type="PANTHER" id="PTHR32120:SF10">
    <property type="entry name" value="SMALL RIBOSOMAL SUBUNIT BIOGENESIS GTPASE RSGA"/>
    <property type="match status" value="1"/>
</dbReference>
<dbReference type="Gene3D" id="3.40.50.300">
    <property type="entry name" value="P-loop containing nucleotide triphosphate hydrolases"/>
    <property type="match status" value="1"/>
</dbReference>
<name>A0A532UYG1_UNCL8</name>
<feature type="binding site" evidence="10">
    <location>
        <position position="288"/>
    </location>
    <ligand>
        <name>Zn(2+)</name>
        <dbReference type="ChEBI" id="CHEBI:29105"/>
    </ligand>
</feature>
<gene>
    <name evidence="10 13" type="primary">rsgA</name>
    <name evidence="13" type="ORF">CEE37_09665</name>
</gene>
<evidence type="ECO:0000256" key="4">
    <source>
        <dbReference type="ARBA" id="ARBA00022730"/>
    </source>
</evidence>
<keyword evidence="9 10" id="KW-0342">GTP-binding</keyword>
<dbReference type="HAMAP" id="MF_01820">
    <property type="entry name" value="GTPase_RsgA"/>
    <property type="match status" value="1"/>
</dbReference>
<protein>
    <recommendedName>
        <fullName evidence="10">Small ribosomal subunit biogenesis GTPase RsgA</fullName>
        <ecNumber evidence="10">3.6.1.-</ecNumber>
    </recommendedName>
</protein>
<comment type="cofactor">
    <cofactor evidence="10">
        <name>Zn(2+)</name>
        <dbReference type="ChEBI" id="CHEBI:29105"/>
    </cofactor>
    <text evidence="10">Binds 1 zinc ion per subunit.</text>
</comment>
<evidence type="ECO:0000259" key="12">
    <source>
        <dbReference type="PROSITE" id="PS51721"/>
    </source>
</evidence>
<evidence type="ECO:0000256" key="10">
    <source>
        <dbReference type="HAMAP-Rule" id="MF_01820"/>
    </source>
</evidence>
<dbReference type="InterPro" id="IPR010914">
    <property type="entry name" value="RsgA_GTPase_dom"/>
</dbReference>
<evidence type="ECO:0000256" key="3">
    <source>
        <dbReference type="ARBA" id="ARBA00022723"/>
    </source>
</evidence>
<dbReference type="PROSITE" id="PS50936">
    <property type="entry name" value="ENGC_GTPASE"/>
    <property type="match status" value="1"/>
</dbReference>
<sequence>MNLKELGFDGWFENHTRELFRPEMKIARVTAVDRGRYMVTNEKGEIPAQLTGKFSYAAESSEELPCVGDWILTQDFDSEDFAFIHKIIPRKSFLRRKSPGKDIEFQMIASNIDIAFIVQSCDDNFNVRRMERYLVMVKEGNIEPMIILTKTDMIKIDILEQMISQVWNAGISSKIIPLSNISGDGTDQIRRVLKAGKTHCLIGSSGVGKTTLINTLLGRPEYKTKPVGETGKGKHTTVRRQLITLGNGAMLIDTPGMRELGIMSVDGRIDDCFAEIKRRSAKCRFDDCGHTNEPGCAVLKAVEDGELEKESYHNYLKLKKESEFYEMSYTEKRKKDKAFGRFIHSEMKKRGKNR</sequence>
<evidence type="ECO:0000313" key="14">
    <source>
        <dbReference type="Proteomes" id="UP000319619"/>
    </source>
</evidence>
<keyword evidence="5 10" id="KW-0547">Nucleotide-binding</keyword>
<evidence type="ECO:0000256" key="6">
    <source>
        <dbReference type="ARBA" id="ARBA00022801"/>
    </source>
</evidence>